<dbReference type="Gene3D" id="3.30.70.1230">
    <property type="entry name" value="Nucleotide cyclase"/>
    <property type="match status" value="1"/>
</dbReference>
<dbReference type="InterPro" id="IPR041664">
    <property type="entry name" value="AAA_16"/>
</dbReference>
<dbReference type="SUPFAM" id="SSF52540">
    <property type="entry name" value="P-loop containing nucleoside triphosphate hydrolases"/>
    <property type="match status" value="1"/>
</dbReference>
<dbReference type="Pfam" id="PF13191">
    <property type="entry name" value="AAA_16"/>
    <property type="match status" value="1"/>
</dbReference>
<evidence type="ECO:0000259" key="4">
    <source>
        <dbReference type="PROSITE" id="PS50125"/>
    </source>
</evidence>
<dbReference type="InterPro" id="IPR011990">
    <property type="entry name" value="TPR-like_helical_dom_sf"/>
</dbReference>
<dbReference type="GO" id="GO:0004016">
    <property type="term" value="F:adenylate cyclase activity"/>
    <property type="evidence" value="ECO:0007669"/>
    <property type="project" value="TreeGrafter"/>
</dbReference>
<dbReference type="Proteomes" id="UP000232163">
    <property type="component" value="Unassembled WGS sequence"/>
</dbReference>
<comment type="caution">
    <text evidence="5">The sequence shown here is derived from an EMBL/GenBank/DDBJ whole genome shotgun (WGS) entry which is preliminary data.</text>
</comment>
<name>A0A2N9VPF4_9HYPH</name>
<dbReference type="InterPro" id="IPR001054">
    <property type="entry name" value="A/G_cyclase"/>
</dbReference>
<feature type="region of interest" description="Disordered" evidence="3">
    <location>
        <begin position="53"/>
        <end position="87"/>
    </location>
</feature>
<reference evidence="6" key="1">
    <citation type="journal article" date="2017" name="Int J Environ Stud">
        <title>Does the Miocene-Pliocene relict legume Oxytropis triphylla form nitrogen-fixing nodules with a combination of bacterial strains?</title>
        <authorList>
            <person name="Safronova V."/>
            <person name="Belimov A."/>
            <person name="Sazanova A."/>
            <person name="Kuznetsova I."/>
            <person name="Popova J."/>
            <person name="Andronov E."/>
            <person name="Verkhozina A."/>
            <person name="Tikhonovich I."/>
        </authorList>
    </citation>
    <scope>NUCLEOTIDE SEQUENCE [LARGE SCALE GENOMIC DNA]</scope>
    <source>
        <strain evidence="6">Tri-38</strain>
    </source>
</reference>
<dbReference type="PANTHER" id="PTHR16305">
    <property type="entry name" value="TESTICULAR SOLUBLE ADENYLYL CYCLASE"/>
    <property type="match status" value="1"/>
</dbReference>
<evidence type="ECO:0000313" key="6">
    <source>
        <dbReference type="Proteomes" id="UP000232163"/>
    </source>
</evidence>
<keyword evidence="2" id="KW-0067">ATP-binding</keyword>
<evidence type="ECO:0000256" key="1">
    <source>
        <dbReference type="ARBA" id="ARBA00022741"/>
    </source>
</evidence>
<dbReference type="PROSITE" id="PS50125">
    <property type="entry name" value="GUANYLATE_CYCLASE_2"/>
    <property type="match status" value="1"/>
</dbReference>
<dbReference type="SUPFAM" id="SSF55073">
    <property type="entry name" value="Nucleotide cyclase"/>
    <property type="match status" value="1"/>
</dbReference>
<dbReference type="InterPro" id="IPR025874">
    <property type="entry name" value="DZR"/>
</dbReference>
<protein>
    <submittedName>
        <fullName evidence="5">Adenylate/guanylate cyclase domain-containing protein</fullName>
    </submittedName>
</protein>
<evidence type="ECO:0000256" key="3">
    <source>
        <dbReference type="SAM" id="MobiDB-lite"/>
    </source>
</evidence>
<dbReference type="Pfam" id="PF12773">
    <property type="entry name" value="DZR"/>
    <property type="match status" value="1"/>
</dbReference>
<keyword evidence="6" id="KW-1185">Reference proteome</keyword>
<dbReference type="GO" id="GO:0035556">
    <property type="term" value="P:intracellular signal transduction"/>
    <property type="evidence" value="ECO:0007669"/>
    <property type="project" value="InterPro"/>
</dbReference>
<proteinExistence type="predicted"/>
<dbReference type="CDD" id="cd07302">
    <property type="entry name" value="CHD"/>
    <property type="match status" value="1"/>
</dbReference>
<dbReference type="RefSeq" id="WP_100002578.1">
    <property type="nucleotide sequence ID" value="NZ_CP017942.1"/>
</dbReference>
<evidence type="ECO:0000313" key="5">
    <source>
        <dbReference type="EMBL" id="PIO41372.1"/>
    </source>
</evidence>
<dbReference type="AlphaFoldDB" id="A0A2N9VPF4"/>
<evidence type="ECO:0000256" key="2">
    <source>
        <dbReference type="ARBA" id="ARBA00022840"/>
    </source>
</evidence>
<dbReference type="SUPFAM" id="SSF48452">
    <property type="entry name" value="TPR-like"/>
    <property type="match status" value="2"/>
</dbReference>
<dbReference type="SMART" id="SM00044">
    <property type="entry name" value="CYCc"/>
    <property type="match status" value="1"/>
</dbReference>
<dbReference type="InterPro" id="IPR029787">
    <property type="entry name" value="Nucleotide_cyclase"/>
</dbReference>
<feature type="domain" description="Guanylate cyclase" evidence="4">
    <location>
        <begin position="96"/>
        <end position="228"/>
    </location>
</feature>
<dbReference type="SMART" id="SM00028">
    <property type="entry name" value="TPR"/>
    <property type="match status" value="6"/>
</dbReference>
<dbReference type="KEGG" id="pht:BLM14_24145"/>
<dbReference type="Gene3D" id="1.25.40.10">
    <property type="entry name" value="Tetratricopeptide repeat domain"/>
    <property type="match status" value="2"/>
</dbReference>
<dbReference type="PANTHER" id="PTHR16305:SF28">
    <property type="entry name" value="GUANYLATE CYCLASE DOMAIN-CONTAINING PROTEIN"/>
    <property type="match status" value="1"/>
</dbReference>
<organism evidence="5 6">
    <name type="scientific">Phyllobacterium zundukense</name>
    <dbReference type="NCBI Taxonomy" id="1867719"/>
    <lineage>
        <taxon>Bacteria</taxon>
        <taxon>Pseudomonadati</taxon>
        <taxon>Pseudomonadota</taxon>
        <taxon>Alphaproteobacteria</taxon>
        <taxon>Hyphomicrobiales</taxon>
        <taxon>Phyllobacteriaceae</taxon>
        <taxon>Phyllobacterium</taxon>
    </lineage>
</organism>
<sequence length="1099" mass="120209">MNCTSCGFEVQSHFAFCPKCGAKQPSACPGCGYLCPPDFAFCPQCGTRITGAPNTSNQSKPGSGIFSSEAPRAPSMPSVAPHRPGLEPEADRRTVTILFADLCGYTTLSEQLDPEVMQTLQNELFEELTAAVQSFGGFVDKFIGDALLALFGAPVAHEDDPERALRAALDMVNRTACVGERWQARTGSPLVLHVGINTGPVVTGKFGAGKSKSYSVTGDTVNSAQRLQSMAKPGEVLVGPLTYRLTRHIFSYESLGDQALRGKAGSVPVHRLVGPLEAPRGARGLETLGLSAPFIGRDAELDRMLGCLDLTCSGTAQLVRLIGEAGIGKSRLTEEFLARASEDVRFAELVVRRAYCSPLGEQSYGTLAAVLRSAYEIDPADSSDKTKDLLAAGLRGLGLSPEEINQLTPLLFYVLGLDDPDDMLRHVEPEQLRRQIFYAVRTIFERRLTRSPLLLVVEDLHWADTASLEALRFLMDRMERSRFMLLTTHRSAFNTELLDSSRTSLTVLRLAPLPDSDGQKLLAAFFGFDRSRLSVDLCSRILERASGNPLFIEEIVRGLIEIGALQRDGPHWRIAAEDAAAGIPVNIQALLLARMDRLSPEVRRLAQEAAVIGPRFNATLLKAISADPANVETGLDLLCDAEIIEEVTGSSSVSSQDYRFMQTLLHAVIYDNLLMQRRIDMHGQIGTAMERLHGQDPEHLEDLALLGHHFSQTAARAKGARYLMAAGDRARKTYANDDALRLYRQALEALSGGDQQGQEWLLLCERIADLCGPTGQRETAKEHYLKVLKEYRAADNRAATARILRKVGRMLWDSGKRDQAEARYAEATTLLEGIDPLIEHAHLAQERGHLAFRTGDQAAAVRWADEALNYARILAPDSGEEGESEAARVTAEALNTKGVALARLGRSEEAVREVERSVKVAEGADLLNVACRGYTNLGVLYTIVNPELAIQVCRRGLKVARHIGDLGFQARLLSNLAVAYCTFTDRCASEGVPAAEKAIEIDRALDQRDHLPVPLIVLGQIYQCHGQPELALGCYNEALDMAQETREPQLLFPCYDGLATLNLDLDDMAEAERYFAMAQEVCAKHGLDPEALVVLPFLD</sequence>
<accession>A0A2N9VPF4</accession>
<dbReference type="InterPro" id="IPR019734">
    <property type="entry name" value="TPR_rpt"/>
</dbReference>
<dbReference type="GO" id="GO:0005524">
    <property type="term" value="F:ATP binding"/>
    <property type="evidence" value="ECO:0007669"/>
    <property type="project" value="UniProtKB-KW"/>
</dbReference>
<gene>
    <name evidence="5" type="ORF">B5P45_28690</name>
</gene>
<keyword evidence="1" id="KW-0547">Nucleotide-binding</keyword>
<dbReference type="GO" id="GO:0005737">
    <property type="term" value="C:cytoplasm"/>
    <property type="evidence" value="ECO:0007669"/>
    <property type="project" value="TreeGrafter"/>
</dbReference>
<dbReference type="GO" id="GO:0009190">
    <property type="term" value="P:cyclic nucleotide biosynthetic process"/>
    <property type="evidence" value="ECO:0007669"/>
    <property type="project" value="InterPro"/>
</dbReference>
<dbReference type="Pfam" id="PF00211">
    <property type="entry name" value="Guanylate_cyc"/>
    <property type="match status" value="1"/>
</dbReference>
<dbReference type="OrthoDB" id="9785312at2"/>
<dbReference type="InterPro" id="IPR027417">
    <property type="entry name" value="P-loop_NTPase"/>
</dbReference>
<dbReference type="EMBL" id="MZMT01000062">
    <property type="protein sequence ID" value="PIO41372.1"/>
    <property type="molecule type" value="Genomic_DNA"/>
</dbReference>